<protein>
    <submittedName>
        <fullName evidence="6">RNA-binding region RNP-1 (RNA recognition motif):FAD linked oxidase, C-terminal:FAD linked oxidase, N-terminal</fullName>
    </submittedName>
</protein>
<reference evidence="6 7" key="1">
    <citation type="journal article" date="2010" name="J. Bacteriol.">
        <title>Genome sequence of Fulvimarina pelagi HTCC2506T, a Mn(II)-oxidizing alphaproteobacterium possessing an aerobic anoxygenic photosynthetic gene cluster and Xanthorhodopsin.</title>
        <authorList>
            <person name="Kang I."/>
            <person name="Oh H.M."/>
            <person name="Lim S.I."/>
            <person name="Ferriera S."/>
            <person name="Giovannoni S.J."/>
            <person name="Cho J.C."/>
        </authorList>
    </citation>
    <scope>NUCLEOTIDE SEQUENCE [LARGE SCALE GENOMIC DNA]</scope>
    <source>
        <strain evidence="6 7">HTCC2506</strain>
    </source>
</reference>
<comment type="caution">
    <text evidence="6">The sequence shown here is derived from an EMBL/GenBank/DDBJ whole genome shotgun (WGS) entry which is preliminary data.</text>
</comment>
<dbReference type="SUPFAM" id="SSF56176">
    <property type="entry name" value="FAD-binding/transporter-associated domain-like"/>
    <property type="match status" value="1"/>
</dbReference>
<sequence length="473" mass="50247">MDEIDSDVLTRFSAIVGRANALKPDEAGEGYFSEPRDLFHGKAALVLRPGSVDEVAQIVKLAAETGTPVVPQGGNTGLVGGQQPRSRREILVNLSRLNTIHEIDTVGRTMTVGAGVILQTIQEKADAADLFFPLSLGAKGSCQIGGNLSSNAGGTGALAYGVARDLCLGIEAVLPNGEIVHGMRRLKKDNRGYDLRHLLIGAEGTLGIITGAVLKLFPKPKGREVAYAGLKTPEDMLKLLGLAERHAGANLTAFEFLPRIGVEMSLRHTEGAREPLAEPQPWYVLVEIVSQRSPDEASETLEALLSEAFEAGLVTDAAIAQSQAQADAFWTLREEMSWAQKPEGGSIKHDVSVPVAAIPTFLRTADAAVLSAIPDARIVAFGHLGDGNVHYNISQPVGADKEAFLARWDEISRLVHAVVRDLDGSFSAEHGIGAMKAQELAATKAGAEYGAMVAIKQALDPKNIMNPGKVIQN</sequence>
<dbReference type="STRING" id="217511.GCA_001463845_01668"/>
<dbReference type="Gene3D" id="3.30.70.2190">
    <property type="match status" value="1"/>
</dbReference>
<dbReference type="PANTHER" id="PTHR43716">
    <property type="entry name" value="D-2-HYDROXYGLUTARATE DEHYDROGENASE, MITOCHONDRIAL"/>
    <property type="match status" value="1"/>
</dbReference>
<dbReference type="AlphaFoldDB" id="Q0G7T2"/>
<keyword evidence="4" id="KW-0274">FAD</keyword>
<dbReference type="Gene3D" id="3.30.43.10">
    <property type="entry name" value="Uridine Diphospho-n-acetylenolpyruvylglucosamine Reductase, domain 2"/>
    <property type="match status" value="1"/>
</dbReference>
<dbReference type="InterPro" id="IPR016166">
    <property type="entry name" value="FAD-bd_PCMH"/>
</dbReference>
<evidence type="ECO:0000313" key="7">
    <source>
        <dbReference type="Proteomes" id="UP000004310"/>
    </source>
</evidence>
<dbReference type="Gene3D" id="1.10.45.10">
    <property type="entry name" value="Vanillyl-alcohol Oxidase, Chain A, domain 4"/>
    <property type="match status" value="1"/>
</dbReference>
<feature type="domain" description="FAD-binding PCMH-type" evidence="5">
    <location>
        <begin position="39"/>
        <end position="219"/>
    </location>
</feature>
<dbReference type="InterPro" id="IPR016171">
    <property type="entry name" value="Vanillyl_alc_oxidase_C-sub2"/>
</dbReference>
<dbReference type="InterPro" id="IPR036318">
    <property type="entry name" value="FAD-bd_PCMH-like_sf"/>
</dbReference>
<dbReference type="InterPro" id="IPR006094">
    <property type="entry name" value="Oxid_FAD_bind_N"/>
</dbReference>
<comment type="cofactor">
    <cofactor evidence="1">
        <name>FAD</name>
        <dbReference type="ChEBI" id="CHEBI:57692"/>
    </cofactor>
</comment>
<dbReference type="GO" id="GO:0003824">
    <property type="term" value="F:catalytic activity"/>
    <property type="evidence" value="ECO:0007669"/>
    <property type="project" value="InterPro"/>
</dbReference>
<dbReference type="InterPro" id="IPR016167">
    <property type="entry name" value="FAD-bd_PCMH_sub1"/>
</dbReference>
<dbReference type="Pfam" id="PF01565">
    <property type="entry name" value="FAD_binding_4"/>
    <property type="match status" value="1"/>
</dbReference>
<dbReference type="GO" id="GO:0071949">
    <property type="term" value="F:FAD binding"/>
    <property type="evidence" value="ECO:0007669"/>
    <property type="project" value="InterPro"/>
</dbReference>
<dbReference type="InterPro" id="IPR004113">
    <property type="entry name" value="FAD-bd_oxidored_4_C"/>
</dbReference>
<dbReference type="FunFam" id="1.10.45.10:FF:000001">
    <property type="entry name" value="D-lactate dehydrogenase mitochondrial"/>
    <property type="match status" value="1"/>
</dbReference>
<accession>Q0G7T2</accession>
<evidence type="ECO:0000256" key="4">
    <source>
        <dbReference type="ARBA" id="ARBA00022827"/>
    </source>
</evidence>
<evidence type="ECO:0000256" key="1">
    <source>
        <dbReference type="ARBA" id="ARBA00001974"/>
    </source>
</evidence>
<dbReference type="eggNOG" id="COG0277">
    <property type="taxonomic scope" value="Bacteria"/>
</dbReference>
<dbReference type="InterPro" id="IPR051264">
    <property type="entry name" value="FAD-oxidored/transferase_4"/>
</dbReference>
<dbReference type="Gene3D" id="3.30.465.10">
    <property type="match status" value="1"/>
</dbReference>
<evidence type="ECO:0000313" key="6">
    <source>
        <dbReference type="EMBL" id="EAU42282.1"/>
    </source>
</evidence>
<dbReference type="InterPro" id="IPR016169">
    <property type="entry name" value="FAD-bd_PCMH_sub2"/>
</dbReference>
<dbReference type="PANTHER" id="PTHR43716:SF2">
    <property type="entry name" value="BLL6224 PROTEIN"/>
    <property type="match status" value="1"/>
</dbReference>
<keyword evidence="7" id="KW-1185">Reference proteome</keyword>
<dbReference type="GO" id="GO:0022904">
    <property type="term" value="P:respiratory electron transport chain"/>
    <property type="evidence" value="ECO:0007669"/>
    <property type="project" value="TreeGrafter"/>
</dbReference>
<organism evidence="6 7">
    <name type="scientific">Fulvimarina pelagi HTCC2506</name>
    <dbReference type="NCBI Taxonomy" id="314231"/>
    <lineage>
        <taxon>Bacteria</taxon>
        <taxon>Pseudomonadati</taxon>
        <taxon>Pseudomonadota</taxon>
        <taxon>Alphaproteobacteria</taxon>
        <taxon>Hyphomicrobiales</taxon>
        <taxon>Aurantimonadaceae</taxon>
        <taxon>Fulvimarina</taxon>
    </lineage>
</organism>
<dbReference type="Gene3D" id="3.30.70.2740">
    <property type="match status" value="1"/>
</dbReference>
<evidence type="ECO:0000259" key="5">
    <source>
        <dbReference type="PROSITE" id="PS51387"/>
    </source>
</evidence>
<dbReference type="InterPro" id="IPR016164">
    <property type="entry name" value="FAD-linked_Oxase-like_C"/>
</dbReference>
<dbReference type="HOGENOM" id="CLU_017779_4_1_5"/>
<dbReference type="PROSITE" id="PS51387">
    <property type="entry name" value="FAD_PCMH"/>
    <property type="match status" value="1"/>
</dbReference>
<dbReference type="Proteomes" id="UP000004310">
    <property type="component" value="Unassembled WGS sequence"/>
</dbReference>
<keyword evidence="3" id="KW-0285">Flavoprotein</keyword>
<dbReference type="SUPFAM" id="SSF55103">
    <property type="entry name" value="FAD-linked oxidases, C-terminal domain"/>
    <property type="match status" value="1"/>
</dbReference>
<dbReference type="EMBL" id="AATP01000001">
    <property type="protein sequence ID" value="EAU42282.1"/>
    <property type="molecule type" value="Genomic_DNA"/>
</dbReference>
<evidence type="ECO:0000256" key="3">
    <source>
        <dbReference type="ARBA" id="ARBA00022630"/>
    </source>
</evidence>
<dbReference type="Pfam" id="PF02913">
    <property type="entry name" value="FAD-oxidase_C"/>
    <property type="match status" value="1"/>
</dbReference>
<proteinExistence type="inferred from homology"/>
<gene>
    <name evidence="6" type="ORF">FP2506_05571</name>
</gene>
<dbReference type="RefSeq" id="WP_007066257.1">
    <property type="nucleotide sequence ID" value="NZ_DS022272.1"/>
</dbReference>
<name>Q0G7T2_9HYPH</name>
<evidence type="ECO:0000256" key="2">
    <source>
        <dbReference type="ARBA" id="ARBA00008000"/>
    </source>
</evidence>
<comment type="similarity">
    <text evidence="2">Belongs to the FAD-binding oxidoreductase/transferase type 4 family.</text>
</comment>